<keyword evidence="4" id="KW-1185">Reference proteome</keyword>
<dbReference type="EMBL" id="JBJUIK010000002">
    <property type="protein sequence ID" value="KAL3536347.1"/>
    <property type="molecule type" value="Genomic_DNA"/>
</dbReference>
<evidence type="ECO:0000256" key="1">
    <source>
        <dbReference type="SAM" id="Coils"/>
    </source>
</evidence>
<dbReference type="PANTHER" id="PTHR34121:SF8">
    <property type="match status" value="1"/>
</dbReference>
<evidence type="ECO:0000313" key="4">
    <source>
        <dbReference type="Proteomes" id="UP001630127"/>
    </source>
</evidence>
<comment type="caution">
    <text evidence="3">The sequence shown here is derived from an EMBL/GenBank/DDBJ whole genome shotgun (WGS) entry which is preliminary data.</text>
</comment>
<dbReference type="AlphaFoldDB" id="A0ABD3AYL2"/>
<organism evidence="3 4">
    <name type="scientific">Cinchona calisaya</name>
    <dbReference type="NCBI Taxonomy" id="153742"/>
    <lineage>
        <taxon>Eukaryota</taxon>
        <taxon>Viridiplantae</taxon>
        <taxon>Streptophyta</taxon>
        <taxon>Embryophyta</taxon>
        <taxon>Tracheophyta</taxon>
        <taxon>Spermatophyta</taxon>
        <taxon>Magnoliopsida</taxon>
        <taxon>eudicotyledons</taxon>
        <taxon>Gunneridae</taxon>
        <taxon>Pentapetalae</taxon>
        <taxon>asterids</taxon>
        <taxon>lamiids</taxon>
        <taxon>Gentianales</taxon>
        <taxon>Rubiaceae</taxon>
        <taxon>Cinchonoideae</taxon>
        <taxon>Cinchoneae</taxon>
        <taxon>Cinchona</taxon>
    </lineage>
</organism>
<feature type="compositionally biased region" description="Basic and acidic residues" evidence="2">
    <location>
        <begin position="586"/>
        <end position="612"/>
    </location>
</feature>
<feature type="coiled-coil region" evidence="1">
    <location>
        <begin position="317"/>
        <end position="378"/>
    </location>
</feature>
<name>A0ABD3AYL2_9GENT</name>
<evidence type="ECO:0000313" key="3">
    <source>
        <dbReference type="EMBL" id="KAL3536347.1"/>
    </source>
</evidence>
<protein>
    <submittedName>
        <fullName evidence="3">Uncharacterized protein</fullName>
    </submittedName>
</protein>
<sequence length="683" mass="77464">MSWLRSAVNRAVEVGANNNLRRTVRSYADSVVHQAGQAVAGGAKLLQDRIGARNFQSFKHAVKRLEEVSVSCTGIERVQLLRRWLVALKEIERLYGCDIDHGGTQRDAEGSESKDSPKNPTVALFYDPDLGGEPLNFRDVFLHSQALEGVTLSMILEAPDDEEVSLLLELFGICLTGGKEVHATTARSIQSIAKVFSNYEEEVLAKREELLQCAQDAIAGLKVNADVLRIDSEISNVYRVLDEMGSQLQLANRDEKLTGSATVSVVEGLKVALEQIRLCSRLEALLSQKKMLKNKDSSEIHTKKMDKLKVLSESLANSALKTEKRISENRLQKEEALSFRITKTSEISQLEKDLGAEIEALERRKDELEAELKKVIASLTSTCARLHNAREERQQFDEASNQIVRHFKVKEDELSRSIASYGVEADVCNAFINFLESTWVFQSEYTEQKEKQVNNELERYEDYFVNLAIRLLSSYKDELGPLISCIRKLVENLKGFDIAAAQNDEKIDAINSRKTIEQEYLNAESKFITIFTIVESIRRQFYSREEGIFRKDNERVNDLFGALEKIKDEFESIERPALEVEMPTIKEETTSKEVTLEKGTPRGEIPARDNPSRSHCSTPKQAIEKPEHETDEFFESSSTNGKKFVDPKMQLSKLKLELELEDNSRDNTPEELGEWIFDHVEKN</sequence>
<dbReference type="Proteomes" id="UP001630127">
    <property type="component" value="Unassembled WGS sequence"/>
</dbReference>
<keyword evidence="1" id="KW-0175">Coiled coil</keyword>
<feature type="region of interest" description="Disordered" evidence="2">
    <location>
        <begin position="586"/>
        <end position="645"/>
    </location>
</feature>
<reference evidence="3 4" key="1">
    <citation type="submission" date="2024-11" db="EMBL/GenBank/DDBJ databases">
        <title>A near-complete genome assembly of Cinchona calisaya.</title>
        <authorList>
            <person name="Lian D.C."/>
            <person name="Zhao X.W."/>
            <person name="Wei L."/>
        </authorList>
    </citation>
    <scope>NUCLEOTIDE SEQUENCE [LARGE SCALE GENOMIC DNA]</scope>
    <source>
        <tissue evidence="3">Nenye</tissue>
    </source>
</reference>
<gene>
    <name evidence="3" type="ORF">ACH5RR_004808</name>
</gene>
<evidence type="ECO:0000256" key="2">
    <source>
        <dbReference type="SAM" id="MobiDB-lite"/>
    </source>
</evidence>
<accession>A0ABD3AYL2</accession>
<proteinExistence type="predicted"/>
<dbReference type="PANTHER" id="PTHR34121">
    <property type="entry name" value="MYOSIN-11"/>
    <property type="match status" value="1"/>
</dbReference>